<protein>
    <submittedName>
        <fullName evidence="2">Uncharacterized protein</fullName>
    </submittedName>
</protein>
<feature type="region of interest" description="Disordered" evidence="1">
    <location>
        <begin position="1"/>
        <end position="30"/>
    </location>
</feature>
<dbReference type="Proteomes" id="UP000214600">
    <property type="component" value="Unassembled WGS sequence"/>
</dbReference>
<comment type="caution">
    <text evidence="2">The sequence shown here is derived from an EMBL/GenBank/DDBJ whole genome shotgun (WGS) entry which is preliminary data.</text>
</comment>
<evidence type="ECO:0000256" key="1">
    <source>
        <dbReference type="SAM" id="MobiDB-lite"/>
    </source>
</evidence>
<organism evidence="2 3">
    <name type="scientific">Burkholderia aenigmatica</name>
    <dbReference type="NCBI Taxonomy" id="2015348"/>
    <lineage>
        <taxon>Bacteria</taxon>
        <taxon>Pseudomonadati</taxon>
        <taxon>Pseudomonadota</taxon>
        <taxon>Betaproteobacteria</taxon>
        <taxon>Burkholderiales</taxon>
        <taxon>Burkholderiaceae</taxon>
        <taxon>Burkholderia</taxon>
        <taxon>Burkholderia cepacia complex</taxon>
    </lineage>
</organism>
<proteinExistence type="predicted"/>
<dbReference type="AlphaFoldDB" id="A0A228IWL1"/>
<evidence type="ECO:0000313" key="2">
    <source>
        <dbReference type="EMBL" id="OXI46678.1"/>
    </source>
</evidence>
<sequence length="90" mass="9190">MPAVAGAGGIDATSLGFGRQTKHPVRRQAPLPHVQHCAGMASRCAGEPLATGFLSAATAGRLLPVSGRRVVRIGSLRIGLVPLVQALRAS</sequence>
<gene>
    <name evidence="2" type="ORF">CFB84_18025</name>
</gene>
<reference evidence="3" key="1">
    <citation type="submission" date="2017-06" db="EMBL/GenBank/DDBJ databases">
        <authorList>
            <person name="LiPuma J."/>
            <person name="Spilker T."/>
        </authorList>
    </citation>
    <scope>NUCLEOTIDE SEQUENCE [LARGE SCALE GENOMIC DNA]</scope>
    <source>
        <strain evidence="3">AU17325</strain>
    </source>
</reference>
<dbReference type="OrthoDB" id="9034561at2"/>
<dbReference type="EMBL" id="NKFA01000006">
    <property type="protein sequence ID" value="OXI46678.1"/>
    <property type="molecule type" value="Genomic_DNA"/>
</dbReference>
<name>A0A228IWL1_9BURK</name>
<reference evidence="2 3" key="2">
    <citation type="submission" date="2017-08" db="EMBL/GenBank/DDBJ databases">
        <title>WGS of novel Burkholderia cepaca complex species.</title>
        <authorList>
            <person name="Lipuma J."/>
            <person name="Spilker T."/>
        </authorList>
    </citation>
    <scope>NUCLEOTIDE SEQUENCE [LARGE SCALE GENOMIC DNA]</scope>
    <source>
        <strain evidence="2 3">AU17325</strain>
    </source>
</reference>
<evidence type="ECO:0000313" key="3">
    <source>
        <dbReference type="Proteomes" id="UP000214600"/>
    </source>
</evidence>
<accession>A0A228IWL1</accession>